<keyword evidence="2 4" id="KW-0863">Zinc-finger</keyword>
<feature type="domain" description="RING-type" evidence="7">
    <location>
        <begin position="161"/>
        <end position="199"/>
    </location>
</feature>
<proteinExistence type="predicted"/>
<evidence type="ECO:0000256" key="2">
    <source>
        <dbReference type="ARBA" id="ARBA00022771"/>
    </source>
</evidence>
<evidence type="ECO:0000256" key="1">
    <source>
        <dbReference type="ARBA" id="ARBA00022723"/>
    </source>
</evidence>
<dbReference type="GO" id="GO:0008270">
    <property type="term" value="F:zinc ion binding"/>
    <property type="evidence" value="ECO:0007669"/>
    <property type="project" value="UniProtKB-KW"/>
</dbReference>
<evidence type="ECO:0000313" key="10">
    <source>
        <dbReference type="Proteomes" id="UP000070501"/>
    </source>
</evidence>
<keyword evidence="1 4" id="KW-0479">Metal-binding</keyword>
<dbReference type="PROSITE" id="PS00518">
    <property type="entry name" value="ZF_RING_1"/>
    <property type="match status" value="1"/>
</dbReference>
<evidence type="ECO:0000259" key="8">
    <source>
        <dbReference type="PROSITE" id="PS50145"/>
    </source>
</evidence>
<evidence type="ECO:0000256" key="6">
    <source>
        <dbReference type="SAM" id="MobiDB-lite"/>
    </source>
</evidence>
<evidence type="ECO:0000259" key="7">
    <source>
        <dbReference type="PROSITE" id="PS50089"/>
    </source>
</evidence>
<dbReference type="AlphaFoldDB" id="A0A136JJ84"/>
<feature type="domain" description="TRAF-type" evidence="8">
    <location>
        <begin position="224"/>
        <end position="262"/>
    </location>
</feature>
<dbReference type="Pfam" id="PF13923">
    <property type="entry name" value="zf-C3HC4_2"/>
    <property type="match status" value="1"/>
</dbReference>
<dbReference type="SMART" id="SM00184">
    <property type="entry name" value="RING"/>
    <property type="match status" value="1"/>
</dbReference>
<evidence type="ECO:0000256" key="4">
    <source>
        <dbReference type="PROSITE-ProRule" id="PRU00207"/>
    </source>
</evidence>
<dbReference type="InterPro" id="IPR001293">
    <property type="entry name" value="Znf_TRAF"/>
</dbReference>
<keyword evidence="5" id="KW-0175">Coiled coil</keyword>
<dbReference type="InterPro" id="IPR001841">
    <property type="entry name" value="Znf_RING"/>
</dbReference>
<dbReference type="PANTHER" id="PTHR10131">
    <property type="entry name" value="TNF RECEPTOR ASSOCIATED FACTOR"/>
    <property type="match status" value="1"/>
</dbReference>
<dbReference type="InParanoid" id="A0A136JJ84"/>
<dbReference type="PROSITE" id="PS50089">
    <property type="entry name" value="ZF_RING_2"/>
    <property type="match status" value="1"/>
</dbReference>
<dbReference type="SUPFAM" id="SSF49599">
    <property type="entry name" value="TRAF domain-like"/>
    <property type="match status" value="2"/>
</dbReference>
<name>A0A136JJ84_9PEZI</name>
<feature type="coiled-coil region" evidence="5">
    <location>
        <begin position="370"/>
        <end position="397"/>
    </location>
</feature>
<dbReference type="Proteomes" id="UP000070501">
    <property type="component" value="Unassembled WGS sequence"/>
</dbReference>
<feature type="domain" description="TRAF-type" evidence="8">
    <location>
        <begin position="297"/>
        <end position="343"/>
    </location>
</feature>
<dbReference type="PROSITE" id="PS50145">
    <property type="entry name" value="ZF_TRAF"/>
    <property type="match status" value="2"/>
</dbReference>
<organism evidence="9 10">
    <name type="scientific">Microdochium bolleyi</name>
    <dbReference type="NCBI Taxonomy" id="196109"/>
    <lineage>
        <taxon>Eukaryota</taxon>
        <taxon>Fungi</taxon>
        <taxon>Dikarya</taxon>
        <taxon>Ascomycota</taxon>
        <taxon>Pezizomycotina</taxon>
        <taxon>Sordariomycetes</taxon>
        <taxon>Xylariomycetidae</taxon>
        <taxon>Xylariales</taxon>
        <taxon>Microdochiaceae</taxon>
        <taxon>Microdochium</taxon>
    </lineage>
</organism>
<dbReference type="Gene3D" id="3.30.40.10">
    <property type="entry name" value="Zinc/RING finger domain, C3HC4 (zinc finger)"/>
    <property type="match status" value="2"/>
</dbReference>
<dbReference type="Pfam" id="PF02176">
    <property type="entry name" value="zf-TRAF"/>
    <property type="match status" value="2"/>
</dbReference>
<evidence type="ECO:0008006" key="11">
    <source>
        <dbReference type="Google" id="ProtNLM"/>
    </source>
</evidence>
<feature type="region of interest" description="Disordered" evidence="6">
    <location>
        <begin position="404"/>
        <end position="426"/>
    </location>
</feature>
<dbReference type="EMBL" id="KQ964245">
    <property type="protein sequence ID" value="KXJ97192.1"/>
    <property type="molecule type" value="Genomic_DNA"/>
</dbReference>
<dbReference type="SUPFAM" id="SSF57850">
    <property type="entry name" value="RING/U-box"/>
    <property type="match status" value="1"/>
</dbReference>
<feature type="zinc finger region" description="TRAF-type" evidence="4">
    <location>
        <begin position="297"/>
        <end position="343"/>
    </location>
</feature>
<sequence length="543" mass="61021">MLPRSRPASTRPFLQQPWLGFFILILILILILVHRHQLSARPPAAAPWPPSCTSLSSAPCSEARCLDDNYRRLLPHPDLGLSLDQENIHHPFRRPATVLRMPPPNTPEEGLLPPSTSIPTPGTATATLALRPIVRPDVPAVATVDLRALEYDDVVDENLLCPICHVALIDPVITTCDHVFCQQCLIQAHALNAICPVDRLPLKLVSDTKPAPKIVHNQLDNLNVRCPNRARGCNLTVARSLVENHVARYCDKTLVPCPHTACDKLVVRRDTSKGCLHFDVECEYCQQVQQKADLEHHQDLECPNRTATCSLCDAEFVRHKQEQHAKECPEAEAPCKYAAFGCTRTMCRKHMDAHGRVCDYRVVGPIGEQMAELRAELKALQERDRLKDRRIKFLENRGFYMPSGSSPEAISDMSLPGPSNTSETAPYESRDQYFLSLFETMESKVERLSSGLTEVEARHSMMLFNETLQIKDQLAEIRSTQGVLGMHVRWLMNFRLQERGRVGATAPGVPETFTGNHETTAVFLNNIPPRRLSDTYREDAPRL</sequence>
<gene>
    <name evidence="9" type="ORF">Micbo1qcDRAFT_199914</name>
</gene>
<accession>A0A136JJ84</accession>
<evidence type="ECO:0000256" key="3">
    <source>
        <dbReference type="ARBA" id="ARBA00022833"/>
    </source>
</evidence>
<feature type="zinc finger region" description="TRAF-type" evidence="4">
    <location>
        <begin position="224"/>
        <end position="262"/>
    </location>
</feature>
<evidence type="ECO:0000313" key="9">
    <source>
        <dbReference type="EMBL" id="KXJ97192.1"/>
    </source>
</evidence>
<dbReference type="InterPro" id="IPR017907">
    <property type="entry name" value="Znf_RING_CS"/>
</dbReference>
<dbReference type="OrthoDB" id="1630758at2759"/>
<keyword evidence="3 4" id="KW-0862">Zinc</keyword>
<evidence type="ECO:0000256" key="5">
    <source>
        <dbReference type="SAM" id="Coils"/>
    </source>
</evidence>
<protein>
    <recommendedName>
        <fullName evidence="11">TRAF-like signal transducer</fullName>
    </recommendedName>
</protein>
<keyword evidence="10" id="KW-1185">Reference proteome</keyword>
<dbReference type="InterPro" id="IPR013083">
    <property type="entry name" value="Znf_RING/FYVE/PHD"/>
</dbReference>
<reference evidence="10" key="1">
    <citation type="submission" date="2016-02" db="EMBL/GenBank/DDBJ databases">
        <title>Draft genome sequence of Microdochium bolleyi, a fungal endophyte of beachgrass.</title>
        <authorList>
            <consortium name="DOE Joint Genome Institute"/>
            <person name="David A.S."/>
            <person name="May G."/>
            <person name="Haridas S."/>
            <person name="Lim J."/>
            <person name="Wang M."/>
            <person name="Labutti K."/>
            <person name="Lipzen A."/>
            <person name="Barry K."/>
            <person name="Grigoriev I.V."/>
        </authorList>
    </citation>
    <scope>NUCLEOTIDE SEQUENCE [LARGE SCALE GENOMIC DNA]</scope>
    <source>
        <strain evidence="10">J235TASD1</strain>
    </source>
</reference>
<dbReference type="STRING" id="196109.A0A136JJ84"/>
<dbReference type="PANTHER" id="PTHR10131:SF94">
    <property type="entry name" value="TNF RECEPTOR-ASSOCIATED FACTOR 4"/>
    <property type="match status" value="1"/>
</dbReference>